<feature type="non-terminal residue" evidence="1">
    <location>
        <position position="157"/>
    </location>
</feature>
<dbReference type="EMBL" id="KN831781">
    <property type="protein sequence ID" value="KIM41098.1"/>
    <property type="molecule type" value="Genomic_DNA"/>
</dbReference>
<dbReference type="Proteomes" id="UP000053424">
    <property type="component" value="Unassembled WGS sequence"/>
</dbReference>
<evidence type="ECO:0000313" key="2">
    <source>
        <dbReference type="Proteomes" id="UP000053424"/>
    </source>
</evidence>
<sequence>IVPSPEVEANSAAHPFWYGAVIGIFHADVQHAGSRSRDFGWKSMDFLWIRWLGVVPGHSFGRKQAKLPKLGFVPDTDEYAFGFLDPGLVLQGCHLIPAFGDGRTSELLRAEGPTEARRDGETDDWANYYAGIFVDRDMFMRYLGGGIGHKGSVPTSP</sequence>
<protein>
    <submittedName>
        <fullName evidence="1">Uncharacterized protein</fullName>
    </submittedName>
</protein>
<accession>A0A0C2XTZ5</accession>
<keyword evidence="2" id="KW-1185">Reference proteome</keyword>
<evidence type="ECO:0000313" key="1">
    <source>
        <dbReference type="EMBL" id="KIM41098.1"/>
    </source>
</evidence>
<proteinExistence type="predicted"/>
<dbReference type="OrthoDB" id="3267098at2759"/>
<reference evidence="2" key="2">
    <citation type="submission" date="2015-01" db="EMBL/GenBank/DDBJ databases">
        <title>Evolutionary Origins and Diversification of the Mycorrhizal Mutualists.</title>
        <authorList>
            <consortium name="DOE Joint Genome Institute"/>
            <consortium name="Mycorrhizal Genomics Consortium"/>
            <person name="Kohler A."/>
            <person name="Kuo A."/>
            <person name="Nagy L.G."/>
            <person name="Floudas D."/>
            <person name="Copeland A."/>
            <person name="Barry K.W."/>
            <person name="Cichocki N."/>
            <person name="Veneault-Fourrey C."/>
            <person name="LaButti K."/>
            <person name="Lindquist E.A."/>
            <person name="Lipzen A."/>
            <person name="Lundell T."/>
            <person name="Morin E."/>
            <person name="Murat C."/>
            <person name="Riley R."/>
            <person name="Ohm R."/>
            <person name="Sun H."/>
            <person name="Tunlid A."/>
            <person name="Henrissat B."/>
            <person name="Grigoriev I.V."/>
            <person name="Hibbett D.S."/>
            <person name="Martin F."/>
        </authorList>
    </citation>
    <scope>NUCLEOTIDE SEQUENCE [LARGE SCALE GENOMIC DNA]</scope>
    <source>
        <strain evidence="2">h7</strain>
    </source>
</reference>
<gene>
    <name evidence="1" type="ORF">M413DRAFT_48283</name>
</gene>
<dbReference type="STRING" id="686832.A0A0C2XTZ5"/>
<organism evidence="1 2">
    <name type="scientific">Hebeloma cylindrosporum</name>
    <dbReference type="NCBI Taxonomy" id="76867"/>
    <lineage>
        <taxon>Eukaryota</taxon>
        <taxon>Fungi</taxon>
        <taxon>Dikarya</taxon>
        <taxon>Basidiomycota</taxon>
        <taxon>Agaricomycotina</taxon>
        <taxon>Agaricomycetes</taxon>
        <taxon>Agaricomycetidae</taxon>
        <taxon>Agaricales</taxon>
        <taxon>Agaricineae</taxon>
        <taxon>Hymenogastraceae</taxon>
        <taxon>Hebeloma</taxon>
    </lineage>
</organism>
<dbReference type="AlphaFoldDB" id="A0A0C2XTZ5"/>
<dbReference type="HOGENOM" id="CLU_002498_5_1_1"/>
<reference evidence="1 2" key="1">
    <citation type="submission" date="2014-04" db="EMBL/GenBank/DDBJ databases">
        <authorList>
            <consortium name="DOE Joint Genome Institute"/>
            <person name="Kuo A."/>
            <person name="Gay G."/>
            <person name="Dore J."/>
            <person name="Kohler A."/>
            <person name="Nagy L.G."/>
            <person name="Floudas D."/>
            <person name="Copeland A."/>
            <person name="Barry K.W."/>
            <person name="Cichocki N."/>
            <person name="Veneault-Fourrey C."/>
            <person name="LaButti K."/>
            <person name="Lindquist E.A."/>
            <person name="Lipzen A."/>
            <person name="Lundell T."/>
            <person name="Morin E."/>
            <person name="Murat C."/>
            <person name="Sun H."/>
            <person name="Tunlid A."/>
            <person name="Henrissat B."/>
            <person name="Grigoriev I.V."/>
            <person name="Hibbett D.S."/>
            <person name="Martin F."/>
            <person name="Nordberg H.P."/>
            <person name="Cantor M.N."/>
            <person name="Hua S.X."/>
        </authorList>
    </citation>
    <scope>NUCLEOTIDE SEQUENCE [LARGE SCALE GENOMIC DNA]</scope>
    <source>
        <strain evidence="2">h7</strain>
    </source>
</reference>
<feature type="non-terminal residue" evidence="1">
    <location>
        <position position="1"/>
    </location>
</feature>
<name>A0A0C2XTZ5_HEBCY</name>